<dbReference type="PANTHER" id="PTHR32114:SF2">
    <property type="entry name" value="ABC TRANSPORTER ABCH.3"/>
    <property type="match status" value="1"/>
</dbReference>
<keyword evidence="3" id="KW-1185">Reference proteome</keyword>
<reference evidence="3" key="1">
    <citation type="submission" date="2016-11" db="EMBL/GenBank/DDBJ databases">
        <authorList>
            <person name="Varghese N."/>
            <person name="Submissions S."/>
        </authorList>
    </citation>
    <scope>NUCLEOTIDE SEQUENCE [LARGE SCALE GENOMIC DNA]</scope>
    <source>
        <strain evidence="3">DSM 19741</strain>
    </source>
</reference>
<feature type="coiled-coil region" evidence="1">
    <location>
        <begin position="210"/>
        <end position="261"/>
    </location>
</feature>
<dbReference type="GO" id="GO:0004527">
    <property type="term" value="F:exonuclease activity"/>
    <property type="evidence" value="ECO:0007669"/>
    <property type="project" value="UniProtKB-KW"/>
</dbReference>
<dbReference type="PANTHER" id="PTHR32114">
    <property type="entry name" value="ABC TRANSPORTER ABCH.3"/>
    <property type="match status" value="1"/>
</dbReference>
<keyword evidence="2" id="KW-0540">Nuclease</keyword>
<dbReference type="Gene3D" id="3.40.50.300">
    <property type="entry name" value="P-loop containing nucleotide triphosphate hydrolases"/>
    <property type="match status" value="2"/>
</dbReference>
<evidence type="ECO:0000313" key="3">
    <source>
        <dbReference type="Proteomes" id="UP000184036"/>
    </source>
</evidence>
<name>A0A1M5IV83_9FLAO</name>
<dbReference type="EMBL" id="FQWE01000008">
    <property type="protein sequence ID" value="SHG31880.1"/>
    <property type="molecule type" value="Genomic_DNA"/>
</dbReference>
<gene>
    <name evidence="2" type="ORF">SAMN05444396_10871</name>
</gene>
<keyword evidence="2" id="KW-0378">Hydrolase</keyword>
<feature type="coiled-coil region" evidence="1">
    <location>
        <begin position="593"/>
        <end position="648"/>
    </location>
</feature>
<evidence type="ECO:0000313" key="2">
    <source>
        <dbReference type="EMBL" id="SHG31880.1"/>
    </source>
</evidence>
<dbReference type="OrthoDB" id="9795626at2"/>
<feature type="coiled-coil region" evidence="1">
    <location>
        <begin position="711"/>
        <end position="745"/>
    </location>
</feature>
<feature type="coiled-coil region" evidence="1">
    <location>
        <begin position="299"/>
        <end position="347"/>
    </location>
</feature>
<organism evidence="2 3">
    <name type="scientific">Flavobacterium segetis</name>
    <dbReference type="NCBI Taxonomy" id="271157"/>
    <lineage>
        <taxon>Bacteria</taxon>
        <taxon>Pseudomonadati</taxon>
        <taxon>Bacteroidota</taxon>
        <taxon>Flavobacteriia</taxon>
        <taxon>Flavobacteriales</taxon>
        <taxon>Flavobacteriaceae</taxon>
        <taxon>Flavobacterium</taxon>
    </lineage>
</organism>
<dbReference type="InterPro" id="IPR027417">
    <property type="entry name" value="P-loop_NTPase"/>
</dbReference>
<proteinExistence type="predicted"/>
<protein>
    <submittedName>
        <fullName evidence="2">Exonuclease SbcC</fullName>
    </submittedName>
</protein>
<dbReference type="AlphaFoldDB" id="A0A1M5IV83"/>
<accession>A0A1M5IV83</accession>
<evidence type="ECO:0000256" key="1">
    <source>
        <dbReference type="SAM" id="Coils"/>
    </source>
</evidence>
<dbReference type="RefSeq" id="WP_072992660.1">
    <property type="nucleotide sequence ID" value="NZ_FQWE01000008.1"/>
</dbReference>
<dbReference type="Pfam" id="PF13558">
    <property type="entry name" value="SbcC_Walker_B"/>
    <property type="match status" value="1"/>
</dbReference>
<dbReference type="STRING" id="271157.SAMN05444396_10871"/>
<sequence length="1013" mass="115390">MLPLQLSITGLYSYQKKQSINFEELTDAGLFGIFGAVGSGKSSILEAIGFVLYGETDRLNKTDKRAYNMLNLKSDRAVIEFEFVNFEERKFKFVAEWKRKKRFEETTSIERFAYEWKDDKWIPLASADATVIIGLSYENFRRTIIIPQGKFSEFLSLKGKERSDMMKEIFNLQRFDLAYKVGSAQSITRTELDQLKGTLTGFESISAETITVLENEFSAAESQLKNDKTEMLLAETELQKLNTLKTNFEDLEKKKVALSALLLHKPDHDAFQKEIDVFEMTEQNFKAILQELYTNTIAIDKAKAQLLKVESDKNALTQNKKSNQIVIDELQTQFDQLEVSKNKVLDLESVEKVLNLQMDVDRIEKKIANATVFSSESEKKENELKQNLITILSDLTSLKSKKINGNILLEVGNWYNLQESIHTQLATKVERIKIIEEYQVQQKASFLELGLPIENWKKRIADQKEVLLSDKNIALSIQTKLLVSKELAHFTSSLHEGENCPLCGSLEHPNVMVTDDVSEELKNSDASILLLANKEKELTLVESKANKIDLAIAHAVEQLGITIAEKVALESELKHHFSNFIWKNFNAGDKSAFLDTKQQQQDLEKKIAELEINENDIRLQQQKIVNELKILMAENSVLENEKAAKKATLTNELSRIKVINFSDYEQSSTASIRDENNKLYQQNNYVATEHKTKTEAIALQNIELARLEVSVNLIQEQITSYQSAVQRLQKTIDNLLQTHQFASIEIVNSILSKNWDLVFEKNKTRQFVIDLKVAENAFAQAEELVANQLFTNRDFDEFTNTVAIKKEKFEVQLSHFSKVQDNLKRTIAAFAEKAELLQKFEVLNNRFVNLGVLANMFNASGFVNYVSSIYLQNLADVANVRFHRMTKNQLSLAINSSNEFEVIDYLNNGAQRSVKTLSGGQGFQASLCLALALAESVQSLNKNDKNFFFIDEGFGTQDAESISIVFETLQSLRKENRIVGIISHVAELQERIPRSISVTKNDERGSFISENWN</sequence>
<dbReference type="Proteomes" id="UP000184036">
    <property type="component" value="Unassembled WGS sequence"/>
</dbReference>
<dbReference type="SUPFAM" id="SSF52540">
    <property type="entry name" value="P-loop containing nucleoside triphosphate hydrolases"/>
    <property type="match status" value="1"/>
</dbReference>
<keyword evidence="2" id="KW-0269">Exonuclease</keyword>
<keyword evidence="1" id="KW-0175">Coiled coil</keyword>